<evidence type="ECO:0000256" key="7">
    <source>
        <dbReference type="ARBA" id="ARBA00043224"/>
    </source>
</evidence>
<dbReference type="SUPFAM" id="SSF52499">
    <property type="entry name" value="Isochorismatase-like hydrolases"/>
    <property type="match status" value="1"/>
</dbReference>
<dbReference type="OrthoDB" id="167809at2759"/>
<dbReference type="KEGG" id="mpp:MICPUCDRAFT_11439"/>
<reference evidence="9 10" key="1">
    <citation type="journal article" date="2009" name="Science">
        <title>Green evolution and dynamic adaptations revealed by genomes of the marine picoeukaryotes Micromonas.</title>
        <authorList>
            <person name="Worden A.Z."/>
            <person name="Lee J.H."/>
            <person name="Mock T."/>
            <person name="Rouze P."/>
            <person name="Simmons M.P."/>
            <person name="Aerts A.L."/>
            <person name="Allen A.E."/>
            <person name="Cuvelier M.L."/>
            <person name="Derelle E."/>
            <person name="Everett M.V."/>
            <person name="Foulon E."/>
            <person name="Grimwood J."/>
            <person name="Gundlach H."/>
            <person name="Henrissat B."/>
            <person name="Napoli C."/>
            <person name="McDonald S.M."/>
            <person name="Parker M.S."/>
            <person name="Rombauts S."/>
            <person name="Salamov A."/>
            <person name="Von Dassow P."/>
            <person name="Badger J.H."/>
            <person name="Coutinho P.M."/>
            <person name="Demir E."/>
            <person name="Dubchak I."/>
            <person name="Gentemann C."/>
            <person name="Eikrem W."/>
            <person name="Gready J.E."/>
            <person name="John U."/>
            <person name="Lanier W."/>
            <person name="Lindquist E.A."/>
            <person name="Lucas S."/>
            <person name="Mayer K.F."/>
            <person name="Moreau H."/>
            <person name="Not F."/>
            <person name="Otillar R."/>
            <person name="Panaud O."/>
            <person name="Pangilinan J."/>
            <person name="Paulsen I."/>
            <person name="Piegu B."/>
            <person name="Poliakov A."/>
            <person name="Robbens S."/>
            <person name="Schmutz J."/>
            <person name="Toulza E."/>
            <person name="Wyss T."/>
            <person name="Zelensky A."/>
            <person name="Zhou K."/>
            <person name="Armbrust E.V."/>
            <person name="Bhattacharya D."/>
            <person name="Goodenough U.W."/>
            <person name="Van de Peer Y."/>
            <person name="Grigoriev I.V."/>
        </authorList>
    </citation>
    <scope>NUCLEOTIDE SEQUENCE [LARGE SCALE GENOMIC DNA]</scope>
    <source>
        <strain evidence="9 10">CCMP1545</strain>
    </source>
</reference>
<dbReference type="GeneID" id="9680501"/>
<protein>
    <recommendedName>
        <fullName evidence="6">nicotinamidase</fullName>
        <ecNumber evidence="6">3.5.1.19</ecNumber>
    </recommendedName>
    <alternativeName>
        <fullName evidence="7">Nicotinamide deamidase</fullName>
    </alternativeName>
</protein>
<feature type="domain" description="Isochorismatase-like" evidence="8">
    <location>
        <begin position="5"/>
        <end position="188"/>
    </location>
</feature>
<evidence type="ECO:0000256" key="5">
    <source>
        <dbReference type="ARBA" id="ARBA00037900"/>
    </source>
</evidence>
<dbReference type="STRING" id="564608.C1MJE9"/>
<accession>C1MJE9</accession>
<dbReference type="PANTHER" id="PTHR11080">
    <property type="entry name" value="PYRAZINAMIDASE/NICOTINAMIDASE"/>
    <property type="match status" value="1"/>
</dbReference>
<dbReference type="GO" id="GO:0008936">
    <property type="term" value="F:nicotinamidase activity"/>
    <property type="evidence" value="ECO:0007669"/>
    <property type="project" value="UniProtKB-EC"/>
</dbReference>
<comment type="similarity">
    <text evidence="1">Belongs to the isochorismatase family.</text>
</comment>
<keyword evidence="10" id="KW-1185">Reference proteome</keyword>
<dbReference type="EMBL" id="GG663735">
    <property type="protein sequence ID" value="EEH61072.1"/>
    <property type="molecule type" value="Genomic_DNA"/>
</dbReference>
<feature type="non-terminal residue" evidence="9">
    <location>
        <position position="189"/>
    </location>
</feature>
<dbReference type="AlphaFoldDB" id="C1MJE9"/>
<name>C1MJE9_MICPC</name>
<evidence type="ECO:0000313" key="10">
    <source>
        <dbReference type="Proteomes" id="UP000001876"/>
    </source>
</evidence>
<dbReference type="Gene3D" id="3.40.50.850">
    <property type="entry name" value="Isochorismatase-like"/>
    <property type="match status" value="1"/>
</dbReference>
<dbReference type="Proteomes" id="UP000001876">
    <property type="component" value="Unassembled WGS sequence"/>
</dbReference>
<dbReference type="InterPro" id="IPR036380">
    <property type="entry name" value="Isochorismatase-like_sf"/>
</dbReference>
<dbReference type="GO" id="GO:0019363">
    <property type="term" value="P:pyridine nucleotide biosynthetic process"/>
    <property type="evidence" value="ECO:0007669"/>
    <property type="project" value="UniProtKB-KW"/>
</dbReference>
<sequence length="189" mass="20457">GPSDALLVIDVQCDFCAGGALEVPGGDDVVPLCNALIRAFKRDRVVYSQDWHPPAHSSFASAHPGRAPFETIDAPYGAQTLWPDHCVRGTRGASFHPKLIVDWGEESEESGLGPWVVRKGFRPSVDSYSAFYENDRSTSTGLAEHLKSIGVRRVFVCGLALDYCVRFTALDARTAGFATVLVCDATRAV</sequence>
<dbReference type="NCBIfam" id="NF008623">
    <property type="entry name" value="PRK11609.1"/>
    <property type="match status" value="1"/>
</dbReference>
<dbReference type="InterPro" id="IPR052347">
    <property type="entry name" value="Isochorismatase_Nicotinamidase"/>
</dbReference>
<evidence type="ECO:0000256" key="3">
    <source>
        <dbReference type="ARBA" id="ARBA00022723"/>
    </source>
</evidence>
<dbReference type="eggNOG" id="KOG4003">
    <property type="taxonomic scope" value="Eukaryota"/>
</dbReference>
<feature type="non-terminal residue" evidence="9">
    <location>
        <position position="1"/>
    </location>
</feature>
<gene>
    <name evidence="9" type="ORF">MICPUCDRAFT_11439</name>
</gene>
<evidence type="ECO:0000259" key="8">
    <source>
        <dbReference type="Pfam" id="PF00857"/>
    </source>
</evidence>
<keyword evidence="4" id="KW-0378">Hydrolase</keyword>
<keyword evidence="3" id="KW-0479">Metal-binding</keyword>
<dbReference type="GO" id="GO:0046872">
    <property type="term" value="F:metal ion binding"/>
    <property type="evidence" value="ECO:0007669"/>
    <property type="project" value="UniProtKB-KW"/>
</dbReference>
<dbReference type="InterPro" id="IPR000868">
    <property type="entry name" value="Isochorismatase-like_dom"/>
</dbReference>
<dbReference type="OMA" id="DFVDSWP"/>
<keyword evidence="2" id="KW-0662">Pyridine nucleotide biosynthesis</keyword>
<evidence type="ECO:0000256" key="4">
    <source>
        <dbReference type="ARBA" id="ARBA00022801"/>
    </source>
</evidence>
<evidence type="ECO:0000256" key="1">
    <source>
        <dbReference type="ARBA" id="ARBA00006336"/>
    </source>
</evidence>
<dbReference type="RefSeq" id="XP_003055820.1">
    <property type="nucleotide sequence ID" value="XM_003055774.1"/>
</dbReference>
<organism evidence="10">
    <name type="scientific">Micromonas pusilla (strain CCMP1545)</name>
    <name type="common">Picoplanktonic green alga</name>
    <dbReference type="NCBI Taxonomy" id="564608"/>
    <lineage>
        <taxon>Eukaryota</taxon>
        <taxon>Viridiplantae</taxon>
        <taxon>Chlorophyta</taxon>
        <taxon>Mamiellophyceae</taxon>
        <taxon>Mamiellales</taxon>
        <taxon>Mamiellaceae</taxon>
        <taxon>Micromonas</taxon>
    </lineage>
</organism>
<evidence type="ECO:0000313" key="9">
    <source>
        <dbReference type="EMBL" id="EEH61072.1"/>
    </source>
</evidence>
<evidence type="ECO:0000256" key="2">
    <source>
        <dbReference type="ARBA" id="ARBA00022642"/>
    </source>
</evidence>
<dbReference type="PANTHER" id="PTHR11080:SF2">
    <property type="entry name" value="LD05707P"/>
    <property type="match status" value="1"/>
</dbReference>
<dbReference type="EC" id="3.5.1.19" evidence="6"/>
<evidence type="ECO:0000256" key="6">
    <source>
        <dbReference type="ARBA" id="ARBA00039017"/>
    </source>
</evidence>
<dbReference type="Pfam" id="PF00857">
    <property type="entry name" value="Isochorismatase"/>
    <property type="match status" value="1"/>
</dbReference>
<dbReference type="CDD" id="cd01011">
    <property type="entry name" value="nicotinamidase"/>
    <property type="match status" value="1"/>
</dbReference>
<proteinExistence type="inferred from homology"/>
<comment type="pathway">
    <text evidence="5">Cofactor biosynthesis; nicotinate biosynthesis; nicotinate from nicotinamide: step 1/1.</text>
</comment>